<proteinExistence type="predicted"/>
<sequence length="261" mass="30123">MKTWNYHDFGYSDDYCDFTSDDFSTPLKQLKLDYRFKDARRNRGTLLCYIIRHRNEQSDKRAIQDQTYEADGRTYPSTGGYFILAVDPKGAIYAISRMSPESVAKNYKREDLPKLRSSSDIMWGAWQGAGSGNKDIKYFFALYVVNQDTRGIILRALGNRKKTLALWPGIDFDMESDEGKALMGSPNGIGIGYLLIQRKPELGTKFISKVRVWKQEPFENFAHMLFYIEEWNTPEAGSAQAPRDLEHSSRGKEIQRRIIVR</sequence>
<name>A0A2T2NQI9_CORCC</name>
<protein>
    <submittedName>
        <fullName evidence="1">Uncharacterized protein</fullName>
    </submittedName>
</protein>
<evidence type="ECO:0000313" key="1">
    <source>
        <dbReference type="EMBL" id="PSN67639.1"/>
    </source>
</evidence>
<dbReference type="EMBL" id="KZ678134">
    <property type="protein sequence ID" value="PSN67639.1"/>
    <property type="molecule type" value="Genomic_DNA"/>
</dbReference>
<gene>
    <name evidence="1" type="ORF">BS50DRAFT_664959</name>
</gene>
<evidence type="ECO:0000313" key="2">
    <source>
        <dbReference type="Proteomes" id="UP000240883"/>
    </source>
</evidence>
<keyword evidence="2" id="KW-1185">Reference proteome</keyword>
<dbReference type="OrthoDB" id="5337308at2759"/>
<dbReference type="AlphaFoldDB" id="A0A2T2NQI9"/>
<reference evidence="1 2" key="1">
    <citation type="journal article" date="2018" name="Front. Microbiol.">
        <title>Genome-Wide Analysis of Corynespora cassiicola Leaf Fall Disease Putative Effectors.</title>
        <authorList>
            <person name="Lopez D."/>
            <person name="Ribeiro S."/>
            <person name="Label P."/>
            <person name="Fumanal B."/>
            <person name="Venisse J.S."/>
            <person name="Kohler A."/>
            <person name="de Oliveira R.R."/>
            <person name="Labutti K."/>
            <person name="Lipzen A."/>
            <person name="Lail K."/>
            <person name="Bauer D."/>
            <person name="Ohm R.A."/>
            <person name="Barry K.W."/>
            <person name="Spatafora J."/>
            <person name="Grigoriev I.V."/>
            <person name="Martin F.M."/>
            <person name="Pujade-Renaud V."/>
        </authorList>
    </citation>
    <scope>NUCLEOTIDE SEQUENCE [LARGE SCALE GENOMIC DNA]</scope>
    <source>
        <strain evidence="1 2">Philippines</strain>
    </source>
</reference>
<accession>A0A2T2NQI9</accession>
<dbReference type="Proteomes" id="UP000240883">
    <property type="component" value="Unassembled WGS sequence"/>
</dbReference>
<organism evidence="1 2">
    <name type="scientific">Corynespora cassiicola Philippines</name>
    <dbReference type="NCBI Taxonomy" id="1448308"/>
    <lineage>
        <taxon>Eukaryota</taxon>
        <taxon>Fungi</taxon>
        <taxon>Dikarya</taxon>
        <taxon>Ascomycota</taxon>
        <taxon>Pezizomycotina</taxon>
        <taxon>Dothideomycetes</taxon>
        <taxon>Pleosporomycetidae</taxon>
        <taxon>Pleosporales</taxon>
        <taxon>Corynesporascaceae</taxon>
        <taxon>Corynespora</taxon>
    </lineage>
</organism>